<proteinExistence type="predicted"/>
<dbReference type="EMBL" id="JBJQOH010000002">
    <property type="protein sequence ID" value="KAL3695741.1"/>
    <property type="molecule type" value="Genomic_DNA"/>
</dbReference>
<protein>
    <submittedName>
        <fullName evidence="1">Uncharacterized protein</fullName>
    </submittedName>
</protein>
<dbReference type="Proteomes" id="UP001633002">
    <property type="component" value="Unassembled WGS sequence"/>
</dbReference>
<accession>A0ABD3I0A3</accession>
<comment type="caution">
    <text evidence="1">The sequence shown here is derived from an EMBL/GenBank/DDBJ whole genome shotgun (WGS) entry which is preliminary data.</text>
</comment>
<evidence type="ECO:0000313" key="2">
    <source>
        <dbReference type="Proteomes" id="UP001633002"/>
    </source>
</evidence>
<gene>
    <name evidence="1" type="ORF">R1sor_009817</name>
</gene>
<evidence type="ECO:0000313" key="1">
    <source>
        <dbReference type="EMBL" id="KAL3695741.1"/>
    </source>
</evidence>
<dbReference type="AlphaFoldDB" id="A0ABD3I0A3"/>
<name>A0ABD3I0A3_9MARC</name>
<reference evidence="1 2" key="1">
    <citation type="submission" date="2024-09" db="EMBL/GenBank/DDBJ databases">
        <title>Chromosome-scale assembly of Riccia sorocarpa.</title>
        <authorList>
            <person name="Paukszto L."/>
        </authorList>
    </citation>
    <scope>NUCLEOTIDE SEQUENCE [LARGE SCALE GENOMIC DNA]</scope>
    <source>
        <strain evidence="1">LP-2024</strain>
        <tissue evidence="1">Aerial parts of the thallus</tissue>
    </source>
</reference>
<sequence>MTMRVMISMALHRWTKKSKRPYKIRSERSGEKAEAHIGIDSHPLVATLADDSLTESFNYFLYKAGQDASGLVESQFTALGLARSHFLQFYASFAFSSSCEATEHFSEANGTYVPQCAISNAHSWIMEDHENIFGTG</sequence>
<organism evidence="1 2">
    <name type="scientific">Riccia sorocarpa</name>
    <dbReference type="NCBI Taxonomy" id="122646"/>
    <lineage>
        <taxon>Eukaryota</taxon>
        <taxon>Viridiplantae</taxon>
        <taxon>Streptophyta</taxon>
        <taxon>Embryophyta</taxon>
        <taxon>Marchantiophyta</taxon>
        <taxon>Marchantiopsida</taxon>
        <taxon>Marchantiidae</taxon>
        <taxon>Marchantiales</taxon>
        <taxon>Ricciaceae</taxon>
        <taxon>Riccia</taxon>
    </lineage>
</organism>
<keyword evidence="2" id="KW-1185">Reference proteome</keyword>